<dbReference type="InterPro" id="IPR027417">
    <property type="entry name" value="P-loop_NTPase"/>
</dbReference>
<evidence type="ECO:0000259" key="6">
    <source>
        <dbReference type="Pfam" id="PF18052"/>
    </source>
</evidence>
<reference evidence="9 10" key="1">
    <citation type="submission" date="2018-10" db="EMBL/GenBank/DDBJ databases">
        <title>A high-quality apple genome assembly.</title>
        <authorList>
            <person name="Hu J."/>
        </authorList>
    </citation>
    <scope>NUCLEOTIDE SEQUENCE [LARGE SCALE GENOMIC DNA]</scope>
    <source>
        <strain evidence="10">cv. HFTH1</strain>
        <tissue evidence="9">Young leaf</tissue>
    </source>
</reference>
<dbReference type="Pfam" id="PF23598">
    <property type="entry name" value="LRR_14"/>
    <property type="match status" value="1"/>
</dbReference>
<evidence type="ECO:0000313" key="9">
    <source>
        <dbReference type="EMBL" id="RXH98382.1"/>
    </source>
</evidence>
<dbReference type="PANTHER" id="PTHR23155:SF1205">
    <property type="entry name" value="DISEASE RESISTANCE PROTEIN RPM1"/>
    <property type="match status" value="1"/>
</dbReference>
<feature type="domain" description="Disease resistance R13L4/SHOC-2-like LRR" evidence="8">
    <location>
        <begin position="549"/>
        <end position="877"/>
    </location>
</feature>
<dbReference type="AlphaFoldDB" id="A0A498JY26"/>
<accession>A0A498JY26</accession>
<keyword evidence="3" id="KW-0611">Plant defense</keyword>
<dbReference type="FunFam" id="1.10.10.10:FF:000322">
    <property type="entry name" value="Probable disease resistance protein At1g63360"/>
    <property type="match status" value="1"/>
</dbReference>
<comment type="caution">
    <text evidence="9">The sequence shown here is derived from an EMBL/GenBank/DDBJ whole genome shotgun (WGS) entry which is preliminary data.</text>
</comment>
<feature type="compositionally biased region" description="Basic and acidic residues" evidence="4">
    <location>
        <begin position="940"/>
        <end position="949"/>
    </location>
</feature>
<dbReference type="FunFam" id="3.40.50.300:FF:001091">
    <property type="entry name" value="Probable disease resistance protein At1g61300"/>
    <property type="match status" value="1"/>
</dbReference>
<proteinExistence type="predicted"/>
<evidence type="ECO:0000259" key="7">
    <source>
        <dbReference type="Pfam" id="PF23559"/>
    </source>
</evidence>
<dbReference type="InterPro" id="IPR032675">
    <property type="entry name" value="LRR_dom_sf"/>
</dbReference>
<dbReference type="Gramene" id="mRNA:MD05G0174100">
    <property type="protein sequence ID" value="mRNA:MD05G0174100"/>
    <property type="gene ID" value="MD05G0174100"/>
</dbReference>
<keyword evidence="10" id="KW-1185">Reference proteome</keyword>
<dbReference type="InterPro" id="IPR036388">
    <property type="entry name" value="WH-like_DNA-bd_sf"/>
</dbReference>
<evidence type="ECO:0008006" key="11">
    <source>
        <dbReference type="Google" id="ProtNLM"/>
    </source>
</evidence>
<organism evidence="9 10">
    <name type="scientific">Malus domestica</name>
    <name type="common">Apple</name>
    <name type="synonym">Pyrus malus</name>
    <dbReference type="NCBI Taxonomy" id="3750"/>
    <lineage>
        <taxon>Eukaryota</taxon>
        <taxon>Viridiplantae</taxon>
        <taxon>Streptophyta</taxon>
        <taxon>Embryophyta</taxon>
        <taxon>Tracheophyta</taxon>
        <taxon>Spermatophyta</taxon>
        <taxon>Magnoliopsida</taxon>
        <taxon>eudicotyledons</taxon>
        <taxon>Gunneridae</taxon>
        <taxon>Pentapetalae</taxon>
        <taxon>rosids</taxon>
        <taxon>fabids</taxon>
        <taxon>Rosales</taxon>
        <taxon>Rosaceae</taxon>
        <taxon>Amygdaloideae</taxon>
        <taxon>Maleae</taxon>
        <taxon>Malus</taxon>
    </lineage>
</organism>
<dbReference type="Gene3D" id="1.10.10.10">
    <property type="entry name" value="Winged helix-like DNA-binding domain superfamily/Winged helix DNA-binding domain"/>
    <property type="match status" value="1"/>
</dbReference>
<gene>
    <name evidence="9" type="ORF">DVH24_010707</name>
</gene>
<dbReference type="STRING" id="3750.A0A498JY26"/>
<evidence type="ECO:0000256" key="3">
    <source>
        <dbReference type="ARBA" id="ARBA00022821"/>
    </source>
</evidence>
<dbReference type="InterPro" id="IPR042197">
    <property type="entry name" value="Apaf_helical"/>
</dbReference>
<feature type="domain" description="Disease resistance protein winged helix" evidence="7">
    <location>
        <begin position="425"/>
        <end position="495"/>
    </location>
</feature>
<dbReference type="GO" id="GO:0098542">
    <property type="term" value="P:defense response to other organism"/>
    <property type="evidence" value="ECO:0007669"/>
    <property type="project" value="TreeGrafter"/>
</dbReference>
<dbReference type="SUPFAM" id="SSF52058">
    <property type="entry name" value="L domain-like"/>
    <property type="match status" value="1"/>
</dbReference>
<dbReference type="Gene3D" id="1.10.8.430">
    <property type="entry name" value="Helical domain of apoptotic protease-activating factors"/>
    <property type="match status" value="1"/>
</dbReference>
<name>A0A498JY26_MALDO</name>
<feature type="domain" description="NB-ARC" evidence="5">
    <location>
        <begin position="165"/>
        <end position="343"/>
    </location>
</feature>
<evidence type="ECO:0000259" key="8">
    <source>
        <dbReference type="Pfam" id="PF23598"/>
    </source>
</evidence>
<dbReference type="Gene3D" id="3.80.10.10">
    <property type="entry name" value="Ribonuclease Inhibitor"/>
    <property type="match status" value="1"/>
</dbReference>
<evidence type="ECO:0000256" key="1">
    <source>
        <dbReference type="ARBA" id="ARBA00022737"/>
    </source>
</evidence>
<dbReference type="PANTHER" id="PTHR23155">
    <property type="entry name" value="DISEASE RESISTANCE PROTEIN RP"/>
    <property type="match status" value="1"/>
</dbReference>
<dbReference type="InterPro" id="IPR041118">
    <property type="entry name" value="Rx_N"/>
</dbReference>
<dbReference type="Pfam" id="PF18052">
    <property type="entry name" value="Rx_N"/>
    <property type="match status" value="1"/>
</dbReference>
<dbReference type="PRINTS" id="PR00364">
    <property type="entry name" value="DISEASERSIST"/>
</dbReference>
<dbReference type="GO" id="GO:0043531">
    <property type="term" value="F:ADP binding"/>
    <property type="evidence" value="ECO:0007669"/>
    <property type="project" value="InterPro"/>
</dbReference>
<keyword evidence="2" id="KW-0547">Nucleotide-binding</keyword>
<dbReference type="InterPro" id="IPR002182">
    <property type="entry name" value="NB-ARC"/>
</dbReference>
<evidence type="ECO:0000259" key="5">
    <source>
        <dbReference type="Pfam" id="PF00931"/>
    </source>
</evidence>
<evidence type="ECO:0000256" key="4">
    <source>
        <dbReference type="SAM" id="MobiDB-lite"/>
    </source>
</evidence>
<dbReference type="Proteomes" id="UP000290289">
    <property type="component" value="Chromosome 5"/>
</dbReference>
<dbReference type="SUPFAM" id="SSF52540">
    <property type="entry name" value="P-loop containing nucleoside triphosphate hydrolases"/>
    <property type="match status" value="1"/>
</dbReference>
<dbReference type="Pfam" id="PF00931">
    <property type="entry name" value="NB-ARC"/>
    <property type="match status" value="1"/>
</dbReference>
<dbReference type="EMBL" id="RDQH01000331">
    <property type="protein sequence ID" value="RXH98382.1"/>
    <property type="molecule type" value="Genomic_DNA"/>
</dbReference>
<dbReference type="InterPro" id="IPR055414">
    <property type="entry name" value="LRR_R13L4/SHOC2-like"/>
</dbReference>
<feature type="domain" description="Disease resistance N-terminal" evidence="6">
    <location>
        <begin position="20"/>
        <end position="89"/>
    </location>
</feature>
<feature type="region of interest" description="Disordered" evidence="4">
    <location>
        <begin position="917"/>
        <end position="949"/>
    </location>
</feature>
<sequence length="966" mass="109109">MAEIAIPLALVLIENFKIPNLNLSSDARADVKRAKTILRRMRAYLTDCSSKQIGESSQVFQNHAKEVQDEVYDIEDALSMFLVKIPHHYHSNLISRSAHNAKHYPSEWIARIQLSRMLKQIEERFPPNLDSLIDRLQIANTGSEEDNNNLAYHQVVEEDEIVGFETAITKLIQQLREEECISQGHLMISIVGPGGSGKTTLVKNVYERRSVQAAFDCHAFVEVPRSFELRMLLLTMLRKFEAQSMQEPVAEHHHHPEEKLRQILEKKKYLVVLDNVWSEQDLTRIVNALPKGLSGSKIITTTRDSNIVASWHTSSDDYIHDLSNGLSSKEANKLFCKKAFHGNWDNCPKELVELAQIIISDCGGLPLAISTFGTFLAWQKPRNFVKWKKFHDSFGSNLQIVSQAWEPSYRDLPYHLKSCLLYFSMFPEDNSIKRERLIRLWVAEGFVKQGGRATMEEVADGYLNQLIGRKLVDVSSREIDGQVRSCRVSNLVCKFIMSKVEGFVTVLESSNTRASTSSTNSGEKIRRLSAHYVSIKDLLRRGGELNQTRTLLVFGPSQQAQCDEVGRVLNTLKYLRVLDLKGIPLEDFPKSISGLILLKYISMRKTKIKRVPSSINRLAHLETLDLKHTQVTKLPEEIYKLYNMRHLLVSRGCDGDDDGPAQGVEISAGNIGALSELQKLSLIKVGNNRTILKALAELTGLRKLGLTDLIIEHGTELCCAIEKMGSLSTLELRSTNEEEYLELDHHMESPPRSLERLSLKGRLRCLPQWVPMLDSVVKISLMGSKLDADANPLKPLQALPNMMELHLVCYYTGQVLEFEAKTFMKLKILSIKQFDQLHTMKVESGAMPNLKKVTLSNCKSLNLPPLGMEGLRELEELFLHDMPTVLIAKLQRDGEDRQAVEHIPVIHSFNLRTGFQNLSQRGGEKGGETEGGNGSKNFNKVKDTSRRSESTAITLSDAYGFYHSIS</sequence>
<keyword evidence="1" id="KW-0677">Repeat</keyword>
<dbReference type="InterPro" id="IPR058922">
    <property type="entry name" value="WHD_DRP"/>
</dbReference>
<dbReference type="Gene3D" id="1.20.5.4130">
    <property type="match status" value="1"/>
</dbReference>
<dbReference type="InterPro" id="IPR044974">
    <property type="entry name" value="Disease_R_plants"/>
</dbReference>
<protein>
    <recommendedName>
        <fullName evidence="11">NB-ARC domain-containing protein</fullName>
    </recommendedName>
</protein>
<evidence type="ECO:0000256" key="2">
    <source>
        <dbReference type="ARBA" id="ARBA00022741"/>
    </source>
</evidence>
<dbReference type="Gene3D" id="3.40.50.300">
    <property type="entry name" value="P-loop containing nucleotide triphosphate hydrolases"/>
    <property type="match status" value="1"/>
</dbReference>
<evidence type="ECO:0000313" key="10">
    <source>
        <dbReference type="Proteomes" id="UP000290289"/>
    </source>
</evidence>
<dbReference type="Pfam" id="PF23559">
    <property type="entry name" value="WHD_DRP"/>
    <property type="match status" value="1"/>
</dbReference>